<evidence type="ECO:0000256" key="2">
    <source>
        <dbReference type="SAM" id="Phobius"/>
    </source>
</evidence>
<dbReference type="Proteomes" id="UP000887574">
    <property type="component" value="Unplaced"/>
</dbReference>
<evidence type="ECO:0000256" key="1">
    <source>
        <dbReference type="SAM" id="MobiDB-lite"/>
    </source>
</evidence>
<keyword evidence="2" id="KW-0472">Membrane</keyword>
<protein>
    <submittedName>
        <fullName evidence="4">Uncharacterized protein</fullName>
    </submittedName>
</protein>
<evidence type="ECO:0000313" key="3">
    <source>
        <dbReference type="Proteomes" id="UP000887574"/>
    </source>
</evidence>
<feature type="compositionally biased region" description="Polar residues" evidence="1">
    <location>
        <begin position="1"/>
        <end position="25"/>
    </location>
</feature>
<keyword evidence="2" id="KW-0812">Transmembrane</keyword>
<evidence type="ECO:0000313" key="4">
    <source>
        <dbReference type="WBParaSite" id="jg18518"/>
    </source>
</evidence>
<organism evidence="3 4">
    <name type="scientific">Ditylenchus dipsaci</name>
    <dbReference type="NCBI Taxonomy" id="166011"/>
    <lineage>
        <taxon>Eukaryota</taxon>
        <taxon>Metazoa</taxon>
        <taxon>Ecdysozoa</taxon>
        <taxon>Nematoda</taxon>
        <taxon>Chromadorea</taxon>
        <taxon>Rhabditida</taxon>
        <taxon>Tylenchina</taxon>
        <taxon>Tylenchomorpha</taxon>
        <taxon>Sphaerularioidea</taxon>
        <taxon>Anguinidae</taxon>
        <taxon>Anguininae</taxon>
        <taxon>Ditylenchus</taxon>
    </lineage>
</organism>
<accession>A0A915DDP0</accession>
<name>A0A915DDP0_9BILA</name>
<reference evidence="4" key="1">
    <citation type="submission" date="2022-11" db="UniProtKB">
        <authorList>
            <consortium name="WormBaseParasite"/>
        </authorList>
    </citation>
    <scope>IDENTIFICATION</scope>
</reference>
<keyword evidence="2" id="KW-1133">Transmembrane helix</keyword>
<feature type="region of interest" description="Disordered" evidence="1">
    <location>
        <begin position="1"/>
        <end position="31"/>
    </location>
</feature>
<keyword evidence="3" id="KW-1185">Reference proteome</keyword>
<dbReference type="AlphaFoldDB" id="A0A915DDP0"/>
<feature type="transmembrane region" description="Helical" evidence="2">
    <location>
        <begin position="54"/>
        <end position="74"/>
    </location>
</feature>
<dbReference type="WBParaSite" id="jg18518">
    <property type="protein sequence ID" value="jg18518"/>
    <property type="gene ID" value="jg18518"/>
</dbReference>
<sequence>MHSVMQNSSPTRMHLNATTGSSTPKPRTHLRNPGVAAMHAPGLMEMDEHAPLRFALVFLVVSVGIAIYVFCTFYKSEEKDRGEIMYQALSTKDNDTSLTAEYKFCVEMNAVKTSQEDEDSSDSFVDALQT</sequence>
<proteinExistence type="predicted"/>